<evidence type="ECO:0000313" key="7">
    <source>
        <dbReference type="EMBL" id="KAL1606247.1"/>
    </source>
</evidence>
<evidence type="ECO:0000256" key="5">
    <source>
        <dbReference type="ARBA" id="ARBA00023004"/>
    </source>
</evidence>
<sequence length="459" mass="51928">MEVLTLFQKMGPLETAVFLTAMYLLLTLTYGLYNLYLHPLSRYPGPPLYSAYRLPYVIANIRGRLPHRVLHMHRAYGPVVRIAPNELAFASPDAWHDIYGLQSGRVQNKKDEAAYTPGANDDGREAKGIVNADDAQHARLRRIYGQAFTPRAVEGLGEMVCKYADLLVEQLSRAIERDDVQDLSAWFNYTTFDLTGEFSFGEAFHCLEGGGKSHFFLETVLGGVVVGCQVWQLERYRLLTMLQPVLARFAGEAMEKQEMMGRYTQKLVDRRLEEGYQVGRKDVLNYLLQSKKEEDQLDRPELYENALTLVVAGSETTATLLSGVVYYLCRHPDVLEKAQKEVRKAFEKDSEITPASVNELEYMIAVLSETLRIFPPSGFGFPRLISSKGGQSVAGGWVPEGTRCSIFHHAAYRYDENFARPEEFIPERWLVIAPSEFKDDKREVVQPFMVGPRGCIGKG</sequence>
<keyword evidence="3" id="KW-0349">Heme</keyword>
<keyword evidence="8" id="KW-1185">Reference proteome</keyword>
<dbReference type="InterPro" id="IPR050121">
    <property type="entry name" value="Cytochrome_P450_monoxygenase"/>
</dbReference>
<evidence type="ECO:0000256" key="3">
    <source>
        <dbReference type="ARBA" id="ARBA00022617"/>
    </source>
</evidence>
<dbReference type="Gene3D" id="1.10.630.10">
    <property type="entry name" value="Cytochrome P450"/>
    <property type="match status" value="1"/>
</dbReference>
<keyword evidence="4" id="KW-0479">Metal-binding</keyword>
<organism evidence="7 8">
    <name type="scientific">Paraconiothyrium brasiliense</name>
    <dbReference type="NCBI Taxonomy" id="300254"/>
    <lineage>
        <taxon>Eukaryota</taxon>
        <taxon>Fungi</taxon>
        <taxon>Dikarya</taxon>
        <taxon>Ascomycota</taxon>
        <taxon>Pezizomycotina</taxon>
        <taxon>Dothideomycetes</taxon>
        <taxon>Pleosporomycetidae</taxon>
        <taxon>Pleosporales</taxon>
        <taxon>Massarineae</taxon>
        <taxon>Didymosphaeriaceae</taxon>
        <taxon>Paraconiothyrium</taxon>
    </lineage>
</organism>
<evidence type="ECO:0008006" key="9">
    <source>
        <dbReference type="Google" id="ProtNLM"/>
    </source>
</evidence>
<dbReference type="CDD" id="cd11058">
    <property type="entry name" value="CYP60B-like"/>
    <property type="match status" value="1"/>
</dbReference>
<dbReference type="SUPFAM" id="SSF48264">
    <property type="entry name" value="Cytochrome P450"/>
    <property type="match status" value="1"/>
</dbReference>
<gene>
    <name evidence="7" type="ORF">SLS60_003649</name>
</gene>
<dbReference type="InterPro" id="IPR036396">
    <property type="entry name" value="Cyt_P450_sf"/>
</dbReference>
<reference evidence="7 8" key="1">
    <citation type="submission" date="2024-02" db="EMBL/GenBank/DDBJ databases">
        <title>De novo assembly and annotation of 12 fungi associated with fruit tree decline syndrome in Ontario, Canada.</title>
        <authorList>
            <person name="Sulman M."/>
            <person name="Ellouze W."/>
            <person name="Ilyukhin E."/>
        </authorList>
    </citation>
    <scope>NUCLEOTIDE SEQUENCE [LARGE SCALE GENOMIC DNA]</scope>
    <source>
        <strain evidence="7 8">M42-189</strain>
    </source>
</reference>
<accession>A0ABR3RPF4</accession>
<dbReference type="InterPro" id="IPR002401">
    <property type="entry name" value="Cyt_P450_E_grp-I"/>
</dbReference>
<dbReference type="PANTHER" id="PTHR24305">
    <property type="entry name" value="CYTOCHROME P450"/>
    <property type="match status" value="1"/>
</dbReference>
<evidence type="ECO:0000256" key="1">
    <source>
        <dbReference type="ARBA" id="ARBA00001971"/>
    </source>
</evidence>
<proteinExistence type="inferred from homology"/>
<name>A0ABR3RPF4_9PLEO</name>
<keyword evidence="6" id="KW-1133">Transmembrane helix</keyword>
<dbReference type="EMBL" id="JAKJXO020000004">
    <property type="protein sequence ID" value="KAL1606247.1"/>
    <property type="molecule type" value="Genomic_DNA"/>
</dbReference>
<keyword evidence="6" id="KW-0812">Transmembrane</keyword>
<dbReference type="PRINTS" id="PR00463">
    <property type="entry name" value="EP450I"/>
</dbReference>
<keyword evidence="6" id="KW-0472">Membrane</keyword>
<evidence type="ECO:0000256" key="6">
    <source>
        <dbReference type="SAM" id="Phobius"/>
    </source>
</evidence>
<dbReference type="PANTHER" id="PTHR24305:SF210">
    <property type="entry name" value="CYTOCHROME P450 MONOOXYGENASE ASQL-RELATED"/>
    <property type="match status" value="1"/>
</dbReference>
<dbReference type="PRINTS" id="PR00385">
    <property type="entry name" value="P450"/>
</dbReference>
<comment type="similarity">
    <text evidence="2">Belongs to the cytochrome P450 family.</text>
</comment>
<dbReference type="Pfam" id="PF00067">
    <property type="entry name" value="p450"/>
    <property type="match status" value="1"/>
</dbReference>
<feature type="transmembrane region" description="Helical" evidence="6">
    <location>
        <begin position="16"/>
        <end position="36"/>
    </location>
</feature>
<evidence type="ECO:0000256" key="2">
    <source>
        <dbReference type="ARBA" id="ARBA00010617"/>
    </source>
</evidence>
<protein>
    <recommendedName>
        <fullName evidence="9">Cytochrome P450</fullName>
    </recommendedName>
</protein>
<dbReference type="Proteomes" id="UP001521785">
    <property type="component" value="Unassembled WGS sequence"/>
</dbReference>
<evidence type="ECO:0000256" key="4">
    <source>
        <dbReference type="ARBA" id="ARBA00022723"/>
    </source>
</evidence>
<dbReference type="InterPro" id="IPR001128">
    <property type="entry name" value="Cyt_P450"/>
</dbReference>
<evidence type="ECO:0000313" key="8">
    <source>
        <dbReference type="Proteomes" id="UP001521785"/>
    </source>
</evidence>
<comment type="cofactor">
    <cofactor evidence="1">
        <name>heme</name>
        <dbReference type="ChEBI" id="CHEBI:30413"/>
    </cofactor>
</comment>
<keyword evidence="5" id="KW-0408">Iron</keyword>
<comment type="caution">
    <text evidence="7">The sequence shown here is derived from an EMBL/GenBank/DDBJ whole genome shotgun (WGS) entry which is preliminary data.</text>
</comment>